<comment type="caution">
    <text evidence="2">The sequence shown here is derived from an EMBL/GenBank/DDBJ whole genome shotgun (WGS) entry which is preliminary data.</text>
</comment>
<dbReference type="Proteomes" id="UP001314229">
    <property type="component" value="Unassembled WGS sequence"/>
</dbReference>
<dbReference type="AlphaFoldDB" id="A0AAV1QI57"/>
<name>A0AAV1QI57_SCOSC</name>
<feature type="transmembrane region" description="Helical" evidence="1">
    <location>
        <begin position="44"/>
        <end position="62"/>
    </location>
</feature>
<evidence type="ECO:0000313" key="2">
    <source>
        <dbReference type="EMBL" id="CAK6983220.1"/>
    </source>
</evidence>
<sequence length="85" mass="9729">DVFELPIRLRIVCWIVIVIGLPLIILAIYYLYSLVRHNHVAPIYVINLLISDLIQLCCMATMLGKPKRVWVNIIFLIHSIGVMAS</sequence>
<feature type="transmembrane region" description="Helical" evidence="1">
    <location>
        <begin position="12"/>
        <end position="32"/>
    </location>
</feature>
<keyword evidence="3" id="KW-1185">Reference proteome</keyword>
<keyword evidence="1" id="KW-0472">Membrane</keyword>
<reference evidence="2 3" key="1">
    <citation type="submission" date="2024-01" db="EMBL/GenBank/DDBJ databases">
        <authorList>
            <person name="Alioto T."/>
            <person name="Alioto T."/>
            <person name="Gomez Garrido J."/>
        </authorList>
    </citation>
    <scope>NUCLEOTIDE SEQUENCE [LARGE SCALE GENOMIC DNA]</scope>
</reference>
<feature type="non-terminal residue" evidence="2">
    <location>
        <position position="85"/>
    </location>
</feature>
<evidence type="ECO:0000256" key="1">
    <source>
        <dbReference type="SAM" id="Phobius"/>
    </source>
</evidence>
<organism evidence="2 3">
    <name type="scientific">Scomber scombrus</name>
    <name type="common">Atlantic mackerel</name>
    <name type="synonym">Scomber vernalis</name>
    <dbReference type="NCBI Taxonomy" id="13677"/>
    <lineage>
        <taxon>Eukaryota</taxon>
        <taxon>Metazoa</taxon>
        <taxon>Chordata</taxon>
        <taxon>Craniata</taxon>
        <taxon>Vertebrata</taxon>
        <taxon>Euteleostomi</taxon>
        <taxon>Actinopterygii</taxon>
        <taxon>Neopterygii</taxon>
        <taxon>Teleostei</taxon>
        <taxon>Neoteleostei</taxon>
        <taxon>Acanthomorphata</taxon>
        <taxon>Pelagiaria</taxon>
        <taxon>Scombriformes</taxon>
        <taxon>Scombridae</taxon>
        <taxon>Scomber</taxon>
    </lineage>
</organism>
<proteinExistence type="predicted"/>
<keyword evidence="2" id="KW-0675">Receptor</keyword>
<gene>
    <name evidence="2" type="ORF">FSCOSCO3_A033473</name>
</gene>
<evidence type="ECO:0000313" key="3">
    <source>
        <dbReference type="Proteomes" id="UP001314229"/>
    </source>
</evidence>
<protein>
    <submittedName>
        <fullName evidence="2">G-protein coupled receptor 4-like</fullName>
    </submittedName>
</protein>
<feature type="non-terminal residue" evidence="2">
    <location>
        <position position="1"/>
    </location>
</feature>
<dbReference type="EMBL" id="CAWUFR010001235">
    <property type="protein sequence ID" value="CAK6983220.1"/>
    <property type="molecule type" value="Genomic_DNA"/>
</dbReference>
<accession>A0AAV1QI57</accession>
<keyword evidence="1" id="KW-0812">Transmembrane</keyword>
<keyword evidence="1" id="KW-1133">Transmembrane helix</keyword>